<dbReference type="SUPFAM" id="SSF52172">
    <property type="entry name" value="CheY-like"/>
    <property type="match status" value="2"/>
</dbReference>
<keyword evidence="3 6" id="KW-0597">Phosphoprotein</keyword>
<dbReference type="Pfam" id="PF02518">
    <property type="entry name" value="HATPase_c"/>
    <property type="match status" value="1"/>
</dbReference>
<dbReference type="InterPro" id="IPR005467">
    <property type="entry name" value="His_kinase_dom"/>
</dbReference>
<dbReference type="InterPro" id="IPR003594">
    <property type="entry name" value="HATPase_dom"/>
</dbReference>
<dbReference type="InterPro" id="IPR013656">
    <property type="entry name" value="PAS_4"/>
</dbReference>
<evidence type="ECO:0000313" key="12">
    <source>
        <dbReference type="Proteomes" id="UP001484239"/>
    </source>
</evidence>
<dbReference type="Proteomes" id="UP001484239">
    <property type="component" value="Unassembled WGS sequence"/>
</dbReference>
<dbReference type="RefSeq" id="WP_405282567.1">
    <property type="nucleotide sequence ID" value="NZ_CP144380.1"/>
</dbReference>
<dbReference type="PRINTS" id="PR00344">
    <property type="entry name" value="BCTRLSENSOR"/>
</dbReference>
<dbReference type="InterPro" id="IPR036097">
    <property type="entry name" value="HisK_dim/P_sf"/>
</dbReference>
<dbReference type="CDD" id="cd00156">
    <property type="entry name" value="REC"/>
    <property type="match status" value="1"/>
</dbReference>
<dbReference type="InterPro" id="IPR001789">
    <property type="entry name" value="Sig_transdc_resp-reg_receiver"/>
</dbReference>
<feature type="domain" description="Response regulatory" evidence="8">
    <location>
        <begin position="1135"/>
        <end position="1251"/>
    </location>
</feature>
<dbReference type="CDD" id="cd17546">
    <property type="entry name" value="REC_hyHK_CKI1_RcsC-like"/>
    <property type="match status" value="1"/>
</dbReference>
<evidence type="ECO:0000256" key="4">
    <source>
        <dbReference type="ARBA" id="ARBA00022679"/>
    </source>
</evidence>
<evidence type="ECO:0000256" key="3">
    <source>
        <dbReference type="ARBA" id="ARBA00022553"/>
    </source>
</evidence>
<dbReference type="InterPro" id="IPR013767">
    <property type="entry name" value="PAS_fold"/>
</dbReference>
<keyword evidence="12" id="KW-1185">Reference proteome</keyword>
<proteinExistence type="predicted"/>
<feature type="domain" description="PAS" evidence="9">
    <location>
        <begin position="386"/>
        <end position="441"/>
    </location>
</feature>
<dbReference type="SMART" id="SM00086">
    <property type="entry name" value="PAC"/>
    <property type="match status" value="5"/>
</dbReference>
<dbReference type="Gene3D" id="3.40.50.2300">
    <property type="match status" value="2"/>
</dbReference>
<dbReference type="InterPro" id="IPR035965">
    <property type="entry name" value="PAS-like_dom_sf"/>
</dbReference>
<evidence type="ECO:0000259" key="9">
    <source>
        <dbReference type="PROSITE" id="PS50112"/>
    </source>
</evidence>
<accession>A0ABU9EGQ2</accession>
<dbReference type="InterPro" id="IPR000700">
    <property type="entry name" value="PAS-assoc_C"/>
</dbReference>
<dbReference type="Gene3D" id="3.30.565.10">
    <property type="entry name" value="Histidine kinase-like ATPase, C-terminal domain"/>
    <property type="match status" value="1"/>
</dbReference>
<evidence type="ECO:0000259" key="7">
    <source>
        <dbReference type="PROSITE" id="PS50109"/>
    </source>
</evidence>
<dbReference type="PANTHER" id="PTHR43304:SF1">
    <property type="entry name" value="PAC DOMAIN-CONTAINING PROTEIN"/>
    <property type="match status" value="1"/>
</dbReference>
<dbReference type="InterPro" id="IPR004358">
    <property type="entry name" value="Sig_transdc_His_kin-like_C"/>
</dbReference>
<evidence type="ECO:0000259" key="8">
    <source>
        <dbReference type="PROSITE" id="PS50110"/>
    </source>
</evidence>
<evidence type="ECO:0000256" key="1">
    <source>
        <dbReference type="ARBA" id="ARBA00000085"/>
    </source>
</evidence>
<evidence type="ECO:0000259" key="10">
    <source>
        <dbReference type="PROSITE" id="PS50113"/>
    </source>
</evidence>
<dbReference type="EC" id="2.7.13.3" evidence="2"/>
<feature type="domain" description="PAS" evidence="9">
    <location>
        <begin position="512"/>
        <end position="582"/>
    </location>
</feature>
<gene>
    <name evidence="11" type="ORF">WI372_16870</name>
</gene>
<organism evidence="11 12">
    <name type="scientific">Gaopeijia maritima</name>
    <dbReference type="NCBI Taxonomy" id="3119007"/>
    <lineage>
        <taxon>Bacteria</taxon>
        <taxon>Pseudomonadati</taxon>
        <taxon>Gemmatimonadota</taxon>
        <taxon>Longimicrobiia</taxon>
        <taxon>Gaopeijiales</taxon>
        <taxon>Gaopeijiaceae</taxon>
        <taxon>Gaopeijia</taxon>
    </lineage>
</organism>
<feature type="domain" description="PAC" evidence="10">
    <location>
        <begin position="459"/>
        <end position="511"/>
    </location>
</feature>
<dbReference type="Pfam" id="PF00989">
    <property type="entry name" value="PAS"/>
    <property type="match status" value="2"/>
</dbReference>
<dbReference type="PROSITE" id="PS50110">
    <property type="entry name" value="RESPONSE_REGULATORY"/>
    <property type="match status" value="2"/>
</dbReference>
<dbReference type="NCBIfam" id="TIGR00229">
    <property type="entry name" value="sensory_box"/>
    <property type="match status" value="6"/>
</dbReference>
<keyword evidence="5" id="KW-0418">Kinase</keyword>
<feature type="modified residue" description="4-aspartylphosphate" evidence="6">
    <location>
        <position position="1186"/>
    </location>
</feature>
<comment type="caution">
    <text evidence="11">The sequence shown here is derived from an EMBL/GenBank/DDBJ whole genome shotgun (WGS) entry which is preliminary data.</text>
</comment>
<evidence type="ECO:0000256" key="2">
    <source>
        <dbReference type="ARBA" id="ARBA00012438"/>
    </source>
</evidence>
<keyword evidence="4" id="KW-0808">Transferase</keyword>
<dbReference type="InterPro" id="IPR011006">
    <property type="entry name" value="CheY-like_superfamily"/>
</dbReference>
<dbReference type="Gene3D" id="2.10.70.100">
    <property type="match status" value="1"/>
</dbReference>
<dbReference type="Gene3D" id="1.10.287.130">
    <property type="match status" value="1"/>
</dbReference>
<name>A0ABU9EGQ2_9BACT</name>
<dbReference type="Pfam" id="PF00072">
    <property type="entry name" value="Response_reg"/>
    <property type="match status" value="2"/>
</dbReference>
<dbReference type="PROSITE" id="PS50112">
    <property type="entry name" value="PAS"/>
    <property type="match status" value="5"/>
</dbReference>
<dbReference type="SMART" id="SM00091">
    <property type="entry name" value="PAS"/>
    <property type="match status" value="5"/>
</dbReference>
<dbReference type="SUPFAM" id="SSF47384">
    <property type="entry name" value="Homodimeric domain of signal transducing histidine kinase"/>
    <property type="match status" value="1"/>
</dbReference>
<dbReference type="InterPro" id="IPR001610">
    <property type="entry name" value="PAC"/>
</dbReference>
<dbReference type="InterPro" id="IPR000014">
    <property type="entry name" value="PAS"/>
</dbReference>
<comment type="catalytic activity">
    <reaction evidence="1">
        <text>ATP + protein L-histidine = ADP + protein N-phospho-L-histidine.</text>
        <dbReference type="EC" id="2.7.13.3"/>
    </reaction>
</comment>
<dbReference type="Pfam" id="PF08448">
    <property type="entry name" value="PAS_4"/>
    <property type="match status" value="1"/>
</dbReference>
<dbReference type="SMART" id="SM00387">
    <property type="entry name" value="HATPase_c"/>
    <property type="match status" value="1"/>
</dbReference>
<dbReference type="Pfam" id="PF08447">
    <property type="entry name" value="PAS_3"/>
    <property type="match status" value="3"/>
</dbReference>
<evidence type="ECO:0000256" key="6">
    <source>
        <dbReference type="PROSITE-ProRule" id="PRU00169"/>
    </source>
</evidence>
<dbReference type="Pfam" id="PF00512">
    <property type="entry name" value="HisKA"/>
    <property type="match status" value="1"/>
</dbReference>
<feature type="domain" description="PAS" evidence="9">
    <location>
        <begin position="132"/>
        <end position="202"/>
    </location>
</feature>
<feature type="domain" description="Response regulatory" evidence="8">
    <location>
        <begin position="2"/>
        <end position="112"/>
    </location>
</feature>
<dbReference type="SMART" id="SM00448">
    <property type="entry name" value="REC"/>
    <property type="match status" value="2"/>
</dbReference>
<feature type="modified residue" description="4-aspartylphosphate" evidence="6">
    <location>
        <position position="47"/>
    </location>
</feature>
<feature type="domain" description="PAS" evidence="9">
    <location>
        <begin position="754"/>
        <end position="808"/>
    </location>
</feature>
<dbReference type="EMBL" id="JBBHLI010000013">
    <property type="protein sequence ID" value="MEK9502670.1"/>
    <property type="molecule type" value="Genomic_DNA"/>
</dbReference>
<dbReference type="CDD" id="cd00082">
    <property type="entry name" value="HisKA"/>
    <property type="match status" value="1"/>
</dbReference>
<feature type="domain" description="PAC" evidence="10">
    <location>
        <begin position="705"/>
        <end position="757"/>
    </location>
</feature>
<feature type="domain" description="PAC" evidence="10">
    <location>
        <begin position="333"/>
        <end position="385"/>
    </location>
</feature>
<feature type="domain" description="PAC" evidence="10">
    <location>
        <begin position="206"/>
        <end position="258"/>
    </location>
</feature>
<dbReference type="PROSITE" id="PS50109">
    <property type="entry name" value="HIS_KIN"/>
    <property type="match status" value="1"/>
</dbReference>
<dbReference type="InterPro" id="IPR013655">
    <property type="entry name" value="PAS_fold_3"/>
</dbReference>
<feature type="domain" description="PAC" evidence="10">
    <location>
        <begin position="825"/>
        <end position="877"/>
    </location>
</feature>
<evidence type="ECO:0000256" key="5">
    <source>
        <dbReference type="ARBA" id="ARBA00022777"/>
    </source>
</evidence>
<protein>
    <recommendedName>
        <fullName evidence="2">histidine kinase</fullName>
        <ecNumber evidence="2">2.7.13.3</ecNumber>
    </recommendedName>
</protein>
<dbReference type="SMART" id="SM00388">
    <property type="entry name" value="HisKA"/>
    <property type="match status" value="1"/>
</dbReference>
<dbReference type="SUPFAM" id="SSF55785">
    <property type="entry name" value="PYP-like sensor domain (PAS domain)"/>
    <property type="match status" value="6"/>
</dbReference>
<feature type="domain" description="Histidine kinase" evidence="7">
    <location>
        <begin position="890"/>
        <end position="1115"/>
    </location>
</feature>
<dbReference type="Gene3D" id="3.30.450.20">
    <property type="entry name" value="PAS domain"/>
    <property type="match status" value="6"/>
</dbReference>
<dbReference type="PANTHER" id="PTHR43304">
    <property type="entry name" value="PHYTOCHROME-LIKE PROTEIN CPH1"/>
    <property type="match status" value="1"/>
</dbReference>
<evidence type="ECO:0000313" key="11">
    <source>
        <dbReference type="EMBL" id="MEK9502670.1"/>
    </source>
</evidence>
<dbReference type="InterPro" id="IPR052162">
    <property type="entry name" value="Sensor_kinase/Photoreceptor"/>
</dbReference>
<dbReference type="InterPro" id="IPR036890">
    <property type="entry name" value="HATPase_C_sf"/>
</dbReference>
<dbReference type="InterPro" id="IPR003661">
    <property type="entry name" value="HisK_dim/P_dom"/>
</dbReference>
<reference evidence="11 12" key="1">
    <citation type="submission" date="2024-02" db="EMBL/GenBank/DDBJ databases">
        <title>A novel Gemmatimonadota bacterium.</title>
        <authorList>
            <person name="Du Z.-J."/>
            <person name="Ye Y.-Q."/>
        </authorList>
    </citation>
    <scope>NUCLEOTIDE SEQUENCE [LARGE SCALE GENOMIC DNA]</scope>
    <source>
        <strain evidence="11 12">DH-20</strain>
    </source>
</reference>
<sequence>MRILHIDGDDDRARIVSEEVASIVRTSTLEDGIEAARRSEFDVALLDLGVADSPGIDTLSRFRELHPALPIVVLLEEENGDLARLAVARGAQDYLAKEGLSERLIIRTLRHACERSRLMQQLDERTAEADRARSDLRLAFESAAAGIVLADPDGRLEYANPAFCRMVGYELEELRALDYIVLTHPSDREESRRLFGGLMRGERDSFVQEKRYLTREGAEVSAHVSVSALERGAGKPTRVVAFAENTTERSQARERAEESERLIRLAGGVARVGGWYVDLPTGIAHMSDVVCEIHGLPHGTTFPVEAGLEYYAPDSQSLVRAAFERCVETGEPWDLDLEIDTARGDRVWVRSMGEAVRNEDEEITRVWGAFQDITHHKMAEAAALESDAAFHILAEAMPHMVWSANAEGAVDYMTSRMVEFSGRSMDEILGWGWMDLVHPDDVPGAVADWEAAASEAAPYRSEFRFRRRDGVYCWHVAQAQPVLDDDGAVLRWYGSAIDVHDRRLMEEEARRLAHRLKATFESITDAVLTIGRDWRITYVNTQAEQLLGRSRDELLDRDIWDAFPEERGSAFQREYERAFRDDVPVRLEEYYQPIDSWLQVAAYPSDEGLAIFFRDVTQERATQERIRVSEERFRTVARVTSDVIWDWDLATDEVWWSEGLRAAFGYDSATMPSNSESRRRMVHPEDVDRVRAGIREAIDGDVETWEDQYRLVCVDGRIAQVSDRGFIVRDDEGRGLRMVGGVSDETERLEAIETLRQQAELLDRARDAIMVLELDDSIAYWNAGATRTYGWESSEAVGRSVLELLYDDPELLEAATTQVRDAGEWTGEVQHLHRDGSRLWVECRWSLVRDDEANPRRILAIHTDITEKKKLTAQFLRAQRMESIGTLAGGIAHDLNNVLAPILLSIELLKTGEWDDPEARRETLETIEASATRGAEMVQQVLVFARGVEGSRVSVDLHRVVAELGRVVRDTFPKNIGFETSVPDHLWRLAGDPTQVHQVLLNLFVNARDAMAGGGGTLGVSAENLEIDEQYSTAIPNARPGRYVCISVEDTGAGIPGEIIDQIFDPFFTTKEVGGGTGLGLSTVDAIVRSHGGFVNVYSEPHQGTKFRVYLPASTTDHGHGEEPRSAIPLGQGELILVVDDETAVREITRRTLEAFGFRVVTATDGADAVDIYRGRGEEIHAVLTDIMMPVMDGIATIRALRAMDPDVRIIAASGLGTDQSVARVNDAGVQHFLPKPYTAGSLLSVLHDVLHDDAPGGVAP</sequence>
<dbReference type="CDD" id="cd00130">
    <property type="entry name" value="PAS"/>
    <property type="match status" value="6"/>
</dbReference>
<feature type="domain" description="PAS" evidence="9">
    <location>
        <begin position="629"/>
        <end position="701"/>
    </location>
</feature>
<dbReference type="SUPFAM" id="SSF55874">
    <property type="entry name" value="ATPase domain of HSP90 chaperone/DNA topoisomerase II/histidine kinase"/>
    <property type="match status" value="1"/>
</dbReference>
<dbReference type="PROSITE" id="PS50113">
    <property type="entry name" value="PAC"/>
    <property type="match status" value="5"/>
</dbReference>